<feature type="signal peptide" evidence="4">
    <location>
        <begin position="1"/>
        <end position="35"/>
    </location>
</feature>
<comment type="subcellular location">
    <subcellularLocation>
        <location evidence="1">Periplasm</location>
    </subcellularLocation>
</comment>
<gene>
    <name evidence="5" type="ORF">F6X38_02345</name>
</gene>
<keyword evidence="6" id="KW-1185">Reference proteome</keyword>
<dbReference type="PANTHER" id="PTHR43649:SF12">
    <property type="entry name" value="DIACETYLCHITOBIOSE BINDING PROTEIN DASA"/>
    <property type="match status" value="1"/>
</dbReference>
<feature type="chain" id="PRO_5031020131" evidence="4">
    <location>
        <begin position="36"/>
        <end position="433"/>
    </location>
</feature>
<dbReference type="PANTHER" id="PTHR43649">
    <property type="entry name" value="ARABINOSE-BINDING PROTEIN-RELATED"/>
    <property type="match status" value="1"/>
</dbReference>
<name>A0A7V7PTE4_9HYPH</name>
<proteinExistence type="inferred from homology"/>
<dbReference type="PROSITE" id="PS51318">
    <property type="entry name" value="TAT"/>
    <property type="match status" value="1"/>
</dbReference>
<protein>
    <submittedName>
        <fullName evidence="5">Extracellular solute-binding protein</fullName>
    </submittedName>
</protein>
<dbReference type="Proteomes" id="UP000432089">
    <property type="component" value="Unassembled WGS sequence"/>
</dbReference>
<keyword evidence="4" id="KW-0732">Signal</keyword>
<reference evidence="5 6" key="1">
    <citation type="submission" date="2019-09" db="EMBL/GenBank/DDBJ databases">
        <title>YIM 132180 draft genome.</title>
        <authorList>
            <person name="Zhang K."/>
        </authorList>
    </citation>
    <scope>NUCLEOTIDE SEQUENCE [LARGE SCALE GENOMIC DNA]</scope>
    <source>
        <strain evidence="5 6">YIM 132180</strain>
    </source>
</reference>
<dbReference type="AlphaFoldDB" id="A0A7V7PTE4"/>
<dbReference type="InterPro" id="IPR050490">
    <property type="entry name" value="Bact_solute-bd_prot1"/>
</dbReference>
<keyword evidence="3" id="KW-0574">Periplasm</keyword>
<dbReference type="InterPro" id="IPR006059">
    <property type="entry name" value="SBP"/>
</dbReference>
<evidence type="ECO:0000313" key="5">
    <source>
        <dbReference type="EMBL" id="KAB0682941.1"/>
    </source>
</evidence>
<dbReference type="InterPro" id="IPR006311">
    <property type="entry name" value="TAT_signal"/>
</dbReference>
<accession>A0A7V7PTE4</accession>
<evidence type="ECO:0000256" key="4">
    <source>
        <dbReference type="SAM" id="SignalP"/>
    </source>
</evidence>
<evidence type="ECO:0000256" key="2">
    <source>
        <dbReference type="ARBA" id="ARBA00008520"/>
    </source>
</evidence>
<comment type="caution">
    <text evidence="5">The sequence shown here is derived from an EMBL/GenBank/DDBJ whole genome shotgun (WGS) entry which is preliminary data.</text>
</comment>
<evidence type="ECO:0000256" key="1">
    <source>
        <dbReference type="ARBA" id="ARBA00004418"/>
    </source>
</evidence>
<comment type="similarity">
    <text evidence="2">Belongs to the bacterial solute-binding protein 1 family.</text>
</comment>
<dbReference type="SUPFAM" id="SSF53850">
    <property type="entry name" value="Periplasmic binding protein-like II"/>
    <property type="match status" value="1"/>
</dbReference>
<sequence length="433" mass="44842">MRSHGSFVSRRTLMSTLLGGAALLSAATLPGAAEAQDGKPLAGKSITVLLPAPGYPAEVISRFQDETGAKVDQQTLAWDQLRNRIVTALVAGSAPADVIELDWSWVGQFGAAGWLSPLDEPLAKAGLDDMPLAPIFKYDGATVGAPYNADFKLMIYNKDQLARAGIAKPPQTLDELVAAGKALQEKGVAQHPLGWPLSVGEATSTAWFLTTMMFGGDIFDAEGKPAFTDPQSPGYKALAFIKQAVDDGLIDPASTAYGNPEVREAFKRGDATFTLSDGPGLLPDVNDPAKSKVAGQAAGGVVPTVSGQTRSFGLPEALAIPKTSGEQDAAAAFIAFVAEPDAQIASYAQSGTMPTRTAAIEMLNKDGKLLSGDAILAQLKGVGPLFADGTPAWYPAFSNGTAGAINQLVKGEITVDQAAKAIAEAADAAKTEN</sequence>
<evidence type="ECO:0000313" key="6">
    <source>
        <dbReference type="Proteomes" id="UP000432089"/>
    </source>
</evidence>
<evidence type="ECO:0000256" key="3">
    <source>
        <dbReference type="ARBA" id="ARBA00022764"/>
    </source>
</evidence>
<dbReference type="EMBL" id="VZDO01000001">
    <property type="protein sequence ID" value="KAB0682941.1"/>
    <property type="molecule type" value="Genomic_DNA"/>
</dbReference>
<dbReference type="GO" id="GO:0042597">
    <property type="term" value="C:periplasmic space"/>
    <property type="evidence" value="ECO:0007669"/>
    <property type="project" value="UniProtKB-SubCell"/>
</dbReference>
<organism evidence="5 6">
    <name type="scientific">Plantimonas leprariae</name>
    <dbReference type="NCBI Taxonomy" id="2615207"/>
    <lineage>
        <taxon>Bacteria</taxon>
        <taxon>Pseudomonadati</taxon>
        <taxon>Pseudomonadota</taxon>
        <taxon>Alphaproteobacteria</taxon>
        <taxon>Hyphomicrobiales</taxon>
        <taxon>Aurantimonadaceae</taxon>
        <taxon>Plantimonas</taxon>
    </lineage>
</organism>
<dbReference type="Pfam" id="PF01547">
    <property type="entry name" value="SBP_bac_1"/>
    <property type="match status" value="1"/>
</dbReference>
<dbReference type="Gene3D" id="3.40.190.10">
    <property type="entry name" value="Periplasmic binding protein-like II"/>
    <property type="match status" value="2"/>
</dbReference>